<keyword evidence="3" id="KW-1185">Reference proteome</keyword>
<feature type="compositionally biased region" description="Basic residues" evidence="1">
    <location>
        <begin position="94"/>
        <end position="109"/>
    </location>
</feature>
<evidence type="ECO:0000313" key="2">
    <source>
        <dbReference type="EMBL" id="SDD72631.1"/>
    </source>
</evidence>
<dbReference type="STRING" id="1045774.SAMN05421872_110151"/>
<reference evidence="2 3" key="1">
    <citation type="submission" date="2016-10" db="EMBL/GenBank/DDBJ databases">
        <authorList>
            <person name="de Groot N.N."/>
        </authorList>
    </citation>
    <scope>NUCLEOTIDE SEQUENCE [LARGE SCALE GENOMIC DNA]</scope>
    <source>
        <strain evidence="2 3">CGMCC 4.6858</strain>
    </source>
</reference>
<proteinExistence type="predicted"/>
<evidence type="ECO:0000256" key="1">
    <source>
        <dbReference type="SAM" id="MobiDB-lite"/>
    </source>
</evidence>
<gene>
    <name evidence="2" type="ORF">SAMN05421872_110151</name>
</gene>
<dbReference type="AlphaFoldDB" id="A0A1G6X3C3"/>
<protein>
    <submittedName>
        <fullName evidence="2">Uncharacterized protein</fullName>
    </submittedName>
</protein>
<evidence type="ECO:0000313" key="3">
    <source>
        <dbReference type="Proteomes" id="UP000199034"/>
    </source>
</evidence>
<sequence>MTVWAWSRRAEVEPCNATELLLRSGRVAGRVDATRADDGLEDVGHRLSVALVALGPHRESRDERLRRAYRCVHDAMGDLATVLLQVSAPSPRARPARPARRRRPWGARS</sequence>
<accession>A0A1G6X3C3</accession>
<dbReference type="Proteomes" id="UP000199034">
    <property type="component" value="Unassembled WGS sequence"/>
</dbReference>
<organism evidence="2 3">
    <name type="scientific">Nocardioides lianchengensis</name>
    <dbReference type="NCBI Taxonomy" id="1045774"/>
    <lineage>
        <taxon>Bacteria</taxon>
        <taxon>Bacillati</taxon>
        <taxon>Actinomycetota</taxon>
        <taxon>Actinomycetes</taxon>
        <taxon>Propionibacteriales</taxon>
        <taxon>Nocardioidaceae</taxon>
        <taxon>Nocardioides</taxon>
    </lineage>
</organism>
<dbReference type="OrthoDB" id="9976406at2"/>
<name>A0A1G6X3C3_9ACTN</name>
<dbReference type="RefSeq" id="WP_139175667.1">
    <property type="nucleotide sequence ID" value="NZ_FMZM01000010.1"/>
</dbReference>
<feature type="region of interest" description="Disordered" evidence="1">
    <location>
        <begin position="89"/>
        <end position="109"/>
    </location>
</feature>
<dbReference type="EMBL" id="FMZM01000010">
    <property type="protein sequence ID" value="SDD72631.1"/>
    <property type="molecule type" value="Genomic_DNA"/>
</dbReference>